<keyword evidence="2" id="KW-0223">Dioxygenase</keyword>
<dbReference type="HOGENOM" id="CLU_046006_10_1_11"/>
<dbReference type="InterPro" id="IPR029068">
    <property type="entry name" value="Glyas_Bleomycin-R_OHBP_Dase"/>
</dbReference>
<dbReference type="GO" id="GO:0051213">
    <property type="term" value="F:dioxygenase activity"/>
    <property type="evidence" value="ECO:0007669"/>
    <property type="project" value="UniProtKB-KW"/>
</dbReference>
<dbReference type="PANTHER" id="PTHR36437:SF2">
    <property type="entry name" value="GLYOXALASE_BLEOMYCIN RESISTANCE PROTEIN_DIOXYGENASE"/>
    <property type="match status" value="1"/>
</dbReference>
<dbReference type="PROSITE" id="PS51819">
    <property type="entry name" value="VOC"/>
    <property type="match status" value="1"/>
</dbReference>
<name>U5VUA3_9ACTN</name>
<dbReference type="Proteomes" id="UP000017746">
    <property type="component" value="Chromosome"/>
</dbReference>
<keyword evidence="2" id="KW-0560">Oxidoreductase</keyword>
<dbReference type="PANTHER" id="PTHR36437">
    <property type="entry name" value="GLYOXALASE/BLEOMYCIN RESISTANCE PROTEIN/DIOXYGENASE"/>
    <property type="match status" value="1"/>
</dbReference>
<organism evidence="2 3">
    <name type="scientific">Actinoplanes friuliensis DSM 7358</name>
    <dbReference type="NCBI Taxonomy" id="1246995"/>
    <lineage>
        <taxon>Bacteria</taxon>
        <taxon>Bacillati</taxon>
        <taxon>Actinomycetota</taxon>
        <taxon>Actinomycetes</taxon>
        <taxon>Micromonosporales</taxon>
        <taxon>Micromonosporaceae</taxon>
        <taxon>Actinoplanes</taxon>
    </lineage>
</organism>
<dbReference type="eggNOG" id="COG0346">
    <property type="taxonomic scope" value="Bacteria"/>
</dbReference>
<dbReference type="InterPro" id="IPR037523">
    <property type="entry name" value="VOC_core"/>
</dbReference>
<dbReference type="AlphaFoldDB" id="U5VUA3"/>
<dbReference type="Pfam" id="PF00903">
    <property type="entry name" value="Glyoxalase"/>
    <property type="match status" value="1"/>
</dbReference>
<reference evidence="2 3" key="1">
    <citation type="journal article" date="2014" name="J. Biotechnol.">
        <title>Complete genome sequence of the actinobacterium Actinoplanes friuliensis HAG 010964, producer of the lipopeptide antibiotic friulimycin.</title>
        <authorList>
            <person name="Ruckert C."/>
            <person name="Szczepanowski R."/>
            <person name="Albersmeier A."/>
            <person name="Goesmann A."/>
            <person name="Fischer N."/>
            <person name="Steinkamper A."/>
            <person name="Puhler A."/>
            <person name="Biener R."/>
            <person name="Schwartz D."/>
            <person name="Kalinowski J."/>
        </authorList>
    </citation>
    <scope>NUCLEOTIDE SEQUENCE [LARGE SCALE GENOMIC DNA]</scope>
    <source>
        <strain evidence="2 3">DSM 7358</strain>
    </source>
</reference>
<evidence type="ECO:0000259" key="1">
    <source>
        <dbReference type="PROSITE" id="PS51819"/>
    </source>
</evidence>
<accession>U5VUA3</accession>
<proteinExistence type="predicted"/>
<feature type="domain" description="VOC" evidence="1">
    <location>
        <begin position="1"/>
        <end position="122"/>
    </location>
</feature>
<dbReference type="EMBL" id="CP006272">
    <property type="protein sequence ID" value="AGZ39300.1"/>
    <property type="molecule type" value="Genomic_DNA"/>
</dbReference>
<protein>
    <submittedName>
        <fullName evidence="2">Glyoxalase/bleomycin resistance protein/dioxygenase</fullName>
    </submittedName>
</protein>
<keyword evidence="3" id="KW-1185">Reference proteome</keyword>
<dbReference type="InterPro" id="IPR004360">
    <property type="entry name" value="Glyas_Fos-R_dOase_dom"/>
</dbReference>
<gene>
    <name evidence="2" type="ORF">AFR_05055</name>
</gene>
<dbReference type="Gene3D" id="3.10.180.10">
    <property type="entry name" value="2,3-Dihydroxybiphenyl 1,2-Dioxygenase, domain 1"/>
    <property type="match status" value="1"/>
</dbReference>
<evidence type="ECO:0000313" key="2">
    <source>
        <dbReference type="EMBL" id="AGZ39300.1"/>
    </source>
</evidence>
<sequence>MVVENYDSAIDFFVGALGFDLIEDSPAKTTDGRPKRWVVVRPPGAVTGLLLAEADSDTQRAAIGNQLGGRVGFFLNVDDFDAQFKRMTDAGVHFNEEPRSEPYGKVVVFTDIAGNKWDLLGPA</sequence>
<dbReference type="KEGG" id="afs:AFR_05055"/>
<evidence type="ECO:0000313" key="3">
    <source>
        <dbReference type="Proteomes" id="UP000017746"/>
    </source>
</evidence>
<dbReference type="SUPFAM" id="SSF54593">
    <property type="entry name" value="Glyoxalase/Bleomycin resistance protein/Dihydroxybiphenyl dioxygenase"/>
    <property type="match status" value="1"/>
</dbReference>
<dbReference type="PATRIC" id="fig|1246995.3.peg.1021"/>